<feature type="active site" evidence="1">
    <location>
        <position position="129"/>
    </location>
</feature>
<evidence type="ECO:0000313" key="3">
    <source>
        <dbReference type="EMBL" id="MBB1062098.1"/>
    </source>
</evidence>
<evidence type="ECO:0000256" key="2">
    <source>
        <dbReference type="PIRSR" id="PIRSR011396-2"/>
    </source>
</evidence>
<keyword evidence="2" id="KW-0285">Flavoprotein</keyword>
<keyword evidence="2" id="KW-0547">Nucleotide-binding</keyword>
<keyword evidence="4" id="KW-1185">Reference proteome</keyword>
<dbReference type="AlphaFoldDB" id="A0A7W3Y727"/>
<dbReference type="SUPFAM" id="SSF51905">
    <property type="entry name" value="FAD/NAD(P)-binding domain"/>
    <property type="match status" value="1"/>
</dbReference>
<feature type="binding site" evidence="2">
    <location>
        <position position="129"/>
    </location>
    <ligand>
        <name>7-chloro-L-tryptophan</name>
        <dbReference type="ChEBI" id="CHEBI:58713"/>
    </ligand>
</feature>
<proteinExistence type="predicted"/>
<evidence type="ECO:0000313" key="4">
    <source>
        <dbReference type="Proteomes" id="UP000523196"/>
    </source>
</evidence>
<dbReference type="EMBL" id="JACHTF010000024">
    <property type="protein sequence ID" value="MBB1062098.1"/>
    <property type="molecule type" value="Genomic_DNA"/>
</dbReference>
<keyword evidence="2" id="KW-0274">FAD</keyword>
<feature type="binding site" evidence="2">
    <location>
        <position position="387"/>
    </location>
    <ligand>
        <name>L-tryptophan</name>
        <dbReference type="ChEBI" id="CHEBI:57912"/>
    </ligand>
</feature>
<dbReference type="GO" id="GO:0000166">
    <property type="term" value="F:nucleotide binding"/>
    <property type="evidence" value="ECO:0007669"/>
    <property type="project" value="UniProtKB-KW"/>
</dbReference>
<organism evidence="3 4">
    <name type="scientific">Marilutibacter spongiae</name>
    <dbReference type="NCBI Taxonomy" id="2025720"/>
    <lineage>
        <taxon>Bacteria</taxon>
        <taxon>Pseudomonadati</taxon>
        <taxon>Pseudomonadota</taxon>
        <taxon>Gammaproteobacteria</taxon>
        <taxon>Lysobacterales</taxon>
        <taxon>Lysobacteraceae</taxon>
        <taxon>Marilutibacter</taxon>
    </lineage>
</organism>
<dbReference type="Pfam" id="PF04820">
    <property type="entry name" value="Trp_halogenase"/>
    <property type="match status" value="1"/>
</dbReference>
<dbReference type="Gene3D" id="3.50.50.60">
    <property type="entry name" value="FAD/NAD(P)-binding domain"/>
    <property type="match status" value="1"/>
</dbReference>
<dbReference type="InterPro" id="IPR006905">
    <property type="entry name" value="Flavin_halogenase"/>
</dbReference>
<accession>A0A7W3Y727</accession>
<dbReference type="PANTHER" id="PTHR43747">
    <property type="entry name" value="FAD-BINDING PROTEIN"/>
    <property type="match status" value="1"/>
</dbReference>
<gene>
    <name evidence="3" type="ORF">H4F98_16105</name>
</gene>
<evidence type="ECO:0000256" key="1">
    <source>
        <dbReference type="PIRSR" id="PIRSR011396-1"/>
    </source>
</evidence>
<dbReference type="InterPro" id="IPR033856">
    <property type="entry name" value="Trp_halogen"/>
</dbReference>
<dbReference type="PANTHER" id="PTHR43747:SF4">
    <property type="entry name" value="FLAVIN-DEPENDENT TRYPTOPHAN HALOGENASE"/>
    <property type="match status" value="1"/>
</dbReference>
<reference evidence="3 4" key="1">
    <citation type="submission" date="2020-08" db="EMBL/GenBank/DDBJ databases">
        <authorList>
            <person name="Xu S."/>
            <person name="Li A."/>
        </authorList>
    </citation>
    <scope>NUCLEOTIDE SEQUENCE [LARGE SCALE GENOMIC DNA]</scope>
    <source>
        <strain evidence="3 4">119BY6-57</strain>
    </source>
</reference>
<dbReference type="Proteomes" id="UP000523196">
    <property type="component" value="Unassembled WGS sequence"/>
</dbReference>
<dbReference type="FunFam" id="3.50.50.60:FF:000280">
    <property type="entry name" value="Tryptophan halogenase"/>
    <property type="match status" value="1"/>
</dbReference>
<dbReference type="GO" id="GO:0004497">
    <property type="term" value="F:monooxygenase activity"/>
    <property type="evidence" value="ECO:0007669"/>
    <property type="project" value="InterPro"/>
</dbReference>
<feature type="binding site" evidence="2">
    <location>
        <begin position="64"/>
        <end position="67"/>
    </location>
    <ligand>
        <name>FAD</name>
        <dbReference type="ChEBI" id="CHEBI:57692"/>
    </ligand>
</feature>
<dbReference type="InterPro" id="IPR050816">
    <property type="entry name" value="Flavin-dep_Halogenase_NPB"/>
</dbReference>
<protein>
    <submittedName>
        <fullName evidence="3">Tryptophan 7-halogenase</fullName>
    </submittedName>
</protein>
<name>A0A7W3Y727_9GAMM</name>
<dbReference type="PIRSF" id="PIRSF011396">
    <property type="entry name" value="Trp_halogenase"/>
    <property type="match status" value="1"/>
</dbReference>
<feature type="binding site" evidence="2">
    <location>
        <position position="391"/>
    </location>
    <ligand>
        <name>FAD</name>
        <dbReference type="ChEBI" id="CHEBI:57692"/>
    </ligand>
</feature>
<feature type="binding site" evidence="2">
    <location>
        <position position="378"/>
    </location>
    <ligand>
        <name>FAD</name>
        <dbReference type="ChEBI" id="CHEBI:57692"/>
    </ligand>
</feature>
<comment type="caution">
    <text evidence="3">The sequence shown here is derived from an EMBL/GenBank/DDBJ whole genome shotgun (WGS) entry which is preliminary data.</text>
</comment>
<dbReference type="InterPro" id="IPR036188">
    <property type="entry name" value="FAD/NAD-bd_sf"/>
</dbReference>
<sequence>MPARRPPRISRRRRDACSAPWTTRAPASCARACCNDSTAEDRDVTEEVQDTRQRRIRRVVIAGGGTAGWMAAAGLARALGKVVDITLVESEEIGTIGVGEATIPTLMTFHRLLQINEQEFMAATQATVKLGIQFENWRTPGHAYFHSFGTTGKDHWMANFVHFWLRGRREGVAGPYDDYCVELLAALEGRFAHLPRNGINYAYHLDAGLYARYLRGFSEALGARRVEGRIAAVETDDASGYITALAMADGSRIEGDLFIDCTGFRAMLIGQALNVGFEDWSHWLPNDRAFAVPTASVGDAVPYTRSIAGAAGWQWRIPLQHRVGNGIVYSSRHMDDEDARQALLDGVDGEPLRDPLQIRFRPGKRLKCWHRNCVALGLAAGFVEPLESTTIHMIQRGIVRLLQTFPDVIDPRHVAAYNTQLDDELQHVRDFVILHYHVTDRRDTPYWRMLADMEVPASLRERIALFRETGNVFHAPMELFAENSWIQVMMGQGITPRQYHPAAEVMSEADLARFFDDIRRSVRTTVDSLPPHMDYIRQYCPAGPA</sequence>